<dbReference type="AlphaFoldDB" id="A0AAN8YBB3"/>
<sequence length="26" mass="2984">MVRSGLGFGAQRWMATLQGNLNFWDQ</sequence>
<protein>
    <submittedName>
        <fullName evidence="1">Uncharacterized protein</fullName>
    </submittedName>
</protein>
<evidence type="ECO:0000313" key="1">
    <source>
        <dbReference type="EMBL" id="KAK6786730.1"/>
    </source>
</evidence>
<name>A0AAN8YBB3_SOLBU</name>
<evidence type="ECO:0000313" key="2">
    <source>
        <dbReference type="Proteomes" id="UP001371456"/>
    </source>
</evidence>
<comment type="caution">
    <text evidence="1">The sequence shown here is derived from an EMBL/GenBank/DDBJ whole genome shotgun (WGS) entry which is preliminary data.</text>
</comment>
<dbReference type="EMBL" id="JBANQN010000006">
    <property type="protein sequence ID" value="KAK6786730.1"/>
    <property type="molecule type" value="Genomic_DNA"/>
</dbReference>
<gene>
    <name evidence="1" type="ORF">RDI58_015255</name>
</gene>
<organism evidence="1 2">
    <name type="scientific">Solanum bulbocastanum</name>
    <name type="common">Wild potato</name>
    <dbReference type="NCBI Taxonomy" id="147425"/>
    <lineage>
        <taxon>Eukaryota</taxon>
        <taxon>Viridiplantae</taxon>
        <taxon>Streptophyta</taxon>
        <taxon>Embryophyta</taxon>
        <taxon>Tracheophyta</taxon>
        <taxon>Spermatophyta</taxon>
        <taxon>Magnoliopsida</taxon>
        <taxon>eudicotyledons</taxon>
        <taxon>Gunneridae</taxon>
        <taxon>Pentapetalae</taxon>
        <taxon>asterids</taxon>
        <taxon>lamiids</taxon>
        <taxon>Solanales</taxon>
        <taxon>Solanaceae</taxon>
        <taxon>Solanoideae</taxon>
        <taxon>Solaneae</taxon>
        <taxon>Solanum</taxon>
    </lineage>
</organism>
<proteinExistence type="predicted"/>
<reference evidence="1 2" key="1">
    <citation type="submission" date="2024-02" db="EMBL/GenBank/DDBJ databases">
        <title>de novo genome assembly of Solanum bulbocastanum strain 11H21.</title>
        <authorList>
            <person name="Hosaka A.J."/>
        </authorList>
    </citation>
    <scope>NUCLEOTIDE SEQUENCE [LARGE SCALE GENOMIC DNA]</scope>
    <source>
        <tissue evidence="1">Young leaves</tissue>
    </source>
</reference>
<accession>A0AAN8YBB3</accession>
<keyword evidence="2" id="KW-1185">Reference proteome</keyword>
<dbReference type="Proteomes" id="UP001371456">
    <property type="component" value="Unassembled WGS sequence"/>
</dbReference>